<evidence type="ECO:0000256" key="2">
    <source>
        <dbReference type="ARBA" id="ARBA00007757"/>
    </source>
</evidence>
<evidence type="ECO:0000256" key="1">
    <source>
        <dbReference type="ARBA" id="ARBA00001962"/>
    </source>
</evidence>
<evidence type="ECO:0000256" key="3">
    <source>
        <dbReference type="ARBA" id="ARBA00022723"/>
    </source>
</evidence>
<dbReference type="InterPro" id="IPR005708">
    <property type="entry name" value="Homogentis_dOase"/>
</dbReference>
<dbReference type="Proteomes" id="UP001606305">
    <property type="component" value="Unassembled WGS sequence"/>
</dbReference>
<evidence type="ECO:0000259" key="8">
    <source>
        <dbReference type="Pfam" id="PF04209"/>
    </source>
</evidence>
<dbReference type="Gene3D" id="2.60.120.10">
    <property type="entry name" value="Jelly Rolls"/>
    <property type="match status" value="1"/>
</dbReference>
<comment type="cofactor">
    <cofactor evidence="1">
        <name>Fe cation</name>
        <dbReference type="ChEBI" id="CHEBI:24875"/>
    </cofactor>
</comment>
<keyword evidence="4" id="KW-0223">Dioxygenase</keyword>
<comment type="caution">
    <text evidence="10">The sequence shown here is derived from an EMBL/GenBank/DDBJ whole genome shotgun (WGS) entry which is preliminary data.</text>
</comment>
<keyword evidence="3" id="KW-0479">Metal-binding</keyword>
<dbReference type="InterPro" id="IPR046452">
    <property type="entry name" value="HgmA_N"/>
</dbReference>
<dbReference type="InterPro" id="IPR011051">
    <property type="entry name" value="RmlC_Cupin_sf"/>
</dbReference>
<evidence type="ECO:0000256" key="6">
    <source>
        <dbReference type="ARBA" id="ARBA00023004"/>
    </source>
</evidence>
<keyword evidence="5 10" id="KW-0560">Oxidoreductase</keyword>
<dbReference type="RefSeq" id="WP_394486209.1">
    <property type="nucleotide sequence ID" value="NZ_JBIGIA010000001.1"/>
</dbReference>
<evidence type="ECO:0000313" key="11">
    <source>
        <dbReference type="Proteomes" id="UP001606305"/>
    </source>
</evidence>
<gene>
    <name evidence="10" type="primary">hmgA</name>
    <name evidence="10" type="ORF">ACG00X_01770</name>
</gene>
<dbReference type="InterPro" id="IPR014710">
    <property type="entry name" value="RmlC-like_jellyroll"/>
</dbReference>
<dbReference type="SUPFAM" id="SSF51182">
    <property type="entry name" value="RmlC-like cupins"/>
    <property type="match status" value="1"/>
</dbReference>
<dbReference type="NCBIfam" id="TIGR01015">
    <property type="entry name" value="hmgA"/>
    <property type="match status" value="1"/>
</dbReference>
<evidence type="ECO:0000313" key="10">
    <source>
        <dbReference type="EMBL" id="MFG6455550.1"/>
    </source>
</evidence>
<dbReference type="PANTHER" id="PTHR11056">
    <property type="entry name" value="HOMOGENTISATE 1,2-DIOXYGENASE"/>
    <property type="match status" value="1"/>
</dbReference>
<feature type="domain" description="Homogentisate 1,2-dioxygenase C-terminal" evidence="8">
    <location>
        <begin position="287"/>
        <end position="438"/>
    </location>
</feature>
<dbReference type="EMBL" id="JBIGIA010000001">
    <property type="protein sequence ID" value="MFG6455550.1"/>
    <property type="molecule type" value="Genomic_DNA"/>
</dbReference>
<evidence type="ECO:0000259" key="9">
    <source>
        <dbReference type="Pfam" id="PF20510"/>
    </source>
</evidence>
<organism evidence="10 11">
    <name type="scientific">Pelomonas nitida</name>
    <dbReference type="NCBI Taxonomy" id="3299027"/>
    <lineage>
        <taxon>Bacteria</taxon>
        <taxon>Pseudomonadati</taxon>
        <taxon>Pseudomonadota</taxon>
        <taxon>Betaproteobacteria</taxon>
        <taxon>Burkholderiales</taxon>
        <taxon>Sphaerotilaceae</taxon>
        <taxon>Roseateles</taxon>
    </lineage>
</organism>
<accession>A0ABW7G0W3</accession>
<protein>
    <recommendedName>
        <fullName evidence="7">Homogentisate 1,2-dioxygenase</fullName>
        <ecNumber evidence="7">1.13.11.5</ecNumber>
    </recommendedName>
</protein>
<evidence type="ECO:0000256" key="4">
    <source>
        <dbReference type="ARBA" id="ARBA00022964"/>
    </source>
</evidence>
<dbReference type="GO" id="GO:0004411">
    <property type="term" value="F:homogentisate 1,2-dioxygenase activity"/>
    <property type="evidence" value="ECO:0007669"/>
    <property type="project" value="UniProtKB-EC"/>
</dbReference>
<evidence type="ECO:0000256" key="7">
    <source>
        <dbReference type="NCBIfam" id="TIGR01015"/>
    </source>
</evidence>
<dbReference type="Pfam" id="PF20510">
    <property type="entry name" value="HgmA_N"/>
    <property type="match status" value="1"/>
</dbReference>
<keyword evidence="6" id="KW-0408">Iron</keyword>
<proteinExistence type="inferred from homology"/>
<name>A0ABW7G0W3_9BURK</name>
<dbReference type="Pfam" id="PF04209">
    <property type="entry name" value="HgmA_C"/>
    <property type="match status" value="1"/>
</dbReference>
<comment type="similarity">
    <text evidence="2">Belongs to the homogentisate dioxygenase family.</text>
</comment>
<keyword evidence="11" id="KW-1185">Reference proteome</keyword>
<dbReference type="EC" id="1.13.11.5" evidence="7"/>
<dbReference type="PANTHER" id="PTHR11056:SF0">
    <property type="entry name" value="HOMOGENTISATE 1,2-DIOXYGENASE"/>
    <property type="match status" value="1"/>
</dbReference>
<dbReference type="InterPro" id="IPR046451">
    <property type="entry name" value="HgmA_C"/>
</dbReference>
<sequence length="440" mass="47936">MSKFGAHMGTTELITELTYLTGFGNQHSSEAVAGALPIGRNSPQRAPHGLYAELLSGSAFTAPRAANQRTWLYRRRPSVVVGGYAPLAHAGWKTGAAQGEHAPPDPLRWGPWLAATEGDFVDGLRSYAVNGEPGLGGMAALAYAATRDMGRRALVNADAEMLIVPQQGRLRLTTELGRLDVAPGMIALVPRGLAFKVDLLDGSARGYVCENHGAAFRLPELGPIGSNGLANPRDFEAPVAWFDGAAGEYEVVKRYGGRLWRATQGHSPFNVVAWHGNLAPYRWDTARFMAINTVSFDHPDPSIFTVLTSPSDTPGWANVDFVIFPPRWMVAEDTFRPPWYHRNVMSEFMGLVLGQYDAKPEGFKPGGASLHNSYVPHGPDSEAFDKASGAHLQPHKLDHTLAFMFETRWPLLPTAWALSDAPLETSYADCWQGLKDDFNA</sequence>
<dbReference type="CDD" id="cd07000">
    <property type="entry name" value="cupin_HGO_N"/>
    <property type="match status" value="1"/>
</dbReference>
<reference evidence="10 11" key="1">
    <citation type="submission" date="2024-09" db="EMBL/GenBank/DDBJ databases">
        <title>Novel species of the genus Pelomonas and Roseateles isolated from streams.</title>
        <authorList>
            <person name="Lu H."/>
        </authorList>
    </citation>
    <scope>NUCLEOTIDE SEQUENCE [LARGE SCALE GENOMIC DNA]</scope>
    <source>
        <strain evidence="10 11">BYS96W</strain>
    </source>
</reference>
<feature type="domain" description="Homogentisate 1,2-dioxygenase N-terminal" evidence="9">
    <location>
        <begin position="18"/>
        <end position="284"/>
    </location>
</feature>
<evidence type="ECO:0000256" key="5">
    <source>
        <dbReference type="ARBA" id="ARBA00023002"/>
    </source>
</evidence>